<dbReference type="RefSeq" id="XP_028473683.1">
    <property type="nucleotide sequence ID" value="XM_028618005.1"/>
</dbReference>
<keyword evidence="2" id="KW-1185">Reference proteome</keyword>
<comment type="caution">
    <text evidence="1">The sequence shown here is derived from an EMBL/GenBank/DDBJ whole genome shotgun (WGS) entry which is preliminary data.</text>
</comment>
<dbReference type="EMBL" id="RSCE01000012">
    <property type="protein sequence ID" value="RSH78536.1"/>
    <property type="molecule type" value="Genomic_DNA"/>
</dbReference>
<evidence type="ECO:0000313" key="2">
    <source>
        <dbReference type="Proteomes" id="UP000279236"/>
    </source>
</evidence>
<organism evidence="1 2">
    <name type="scientific">Apiotrichum porosum</name>
    <dbReference type="NCBI Taxonomy" id="105984"/>
    <lineage>
        <taxon>Eukaryota</taxon>
        <taxon>Fungi</taxon>
        <taxon>Dikarya</taxon>
        <taxon>Basidiomycota</taxon>
        <taxon>Agaricomycotina</taxon>
        <taxon>Tremellomycetes</taxon>
        <taxon>Trichosporonales</taxon>
        <taxon>Trichosporonaceae</taxon>
        <taxon>Apiotrichum</taxon>
    </lineage>
</organism>
<dbReference type="AlphaFoldDB" id="A0A427XI75"/>
<reference evidence="1 2" key="1">
    <citation type="submission" date="2018-11" db="EMBL/GenBank/DDBJ databases">
        <title>Genome sequence of Apiotrichum porosum DSM 27194.</title>
        <authorList>
            <person name="Aliyu H."/>
            <person name="Gorte O."/>
            <person name="Ochsenreither K."/>
        </authorList>
    </citation>
    <scope>NUCLEOTIDE SEQUENCE [LARGE SCALE GENOMIC DNA]</scope>
    <source>
        <strain evidence="1 2">DSM 27194</strain>
    </source>
</reference>
<name>A0A427XI75_9TREE</name>
<evidence type="ECO:0000313" key="1">
    <source>
        <dbReference type="EMBL" id="RSH78536.1"/>
    </source>
</evidence>
<accession>A0A427XI75</accession>
<dbReference type="Proteomes" id="UP000279236">
    <property type="component" value="Unassembled WGS sequence"/>
</dbReference>
<proteinExistence type="predicted"/>
<dbReference type="GeneID" id="39586804"/>
<gene>
    <name evidence="1" type="ORF">EHS24_002261</name>
</gene>
<protein>
    <submittedName>
        <fullName evidence="1">Uncharacterized protein</fullName>
    </submittedName>
</protein>
<sequence>MYRVNIQTYDHGVELAGTVCPGDSQANYQNRGVLMDESEKLTILGTMYWTAPQPCRGDCYGNNKDHQSLDVLTDHGKGWSHHCRTAPSLNHVVFPTPP</sequence>